<sequence>MSPSVPLSSASSVFSKAAKSTSIVSHPHPIRAFSSAKKECAVSSTAYGQCILARYKDVERGMCEAEFQAFKACIQKSIGRKW</sequence>
<dbReference type="GO" id="GO:0032981">
    <property type="term" value="P:mitochondrial respiratory chain complex I assembly"/>
    <property type="evidence" value="ECO:0007669"/>
    <property type="project" value="InterPro"/>
</dbReference>
<dbReference type="AlphaFoldDB" id="A0A0F7SLV5"/>
<reference evidence="1" key="1">
    <citation type="submission" date="2014-08" db="EMBL/GenBank/DDBJ databases">
        <authorList>
            <person name="Sharma Rahul"/>
            <person name="Thines Marco"/>
        </authorList>
    </citation>
    <scope>NUCLEOTIDE SEQUENCE</scope>
</reference>
<dbReference type="InterPro" id="IPR034595">
    <property type="entry name" value="NDUFAF8"/>
</dbReference>
<protein>
    <submittedName>
        <fullName evidence="1">Uncharacterized protein</fullName>
    </submittedName>
</protein>
<evidence type="ECO:0000313" key="1">
    <source>
        <dbReference type="EMBL" id="CED83067.1"/>
    </source>
</evidence>
<dbReference type="PANTHER" id="PTHR34561">
    <property type="entry name" value="NADH DEHYDROGENASE [UBIQUINONE] 1 ALPHA SUBCOMPLEX ASSEMBLY FACTOR 8"/>
    <property type="match status" value="1"/>
</dbReference>
<organism evidence="1">
    <name type="scientific">Phaffia rhodozyma</name>
    <name type="common">Yeast</name>
    <name type="synonym">Xanthophyllomyces dendrorhous</name>
    <dbReference type="NCBI Taxonomy" id="264483"/>
    <lineage>
        <taxon>Eukaryota</taxon>
        <taxon>Fungi</taxon>
        <taxon>Dikarya</taxon>
        <taxon>Basidiomycota</taxon>
        <taxon>Agaricomycotina</taxon>
        <taxon>Tremellomycetes</taxon>
        <taxon>Cystofilobasidiales</taxon>
        <taxon>Mrakiaceae</taxon>
        <taxon>Phaffia</taxon>
    </lineage>
</organism>
<dbReference type="GO" id="GO:0005739">
    <property type="term" value="C:mitochondrion"/>
    <property type="evidence" value="ECO:0007669"/>
    <property type="project" value="InterPro"/>
</dbReference>
<dbReference type="PANTHER" id="PTHR34561:SF1">
    <property type="entry name" value="NADH DEHYDROGENASE [UBIQUINONE] 1 ALPHA SUBCOMPLEX ASSEMBLY FACTOR 8"/>
    <property type="match status" value="1"/>
</dbReference>
<dbReference type="PROSITE" id="PS51808">
    <property type="entry name" value="CHCH"/>
    <property type="match status" value="1"/>
</dbReference>
<accession>A0A0F7SLV5</accession>
<name>A0A0F7SLV5_PHARH</name>
<dbReference type="EMBL" id="LN483142">
    <property type="protein sequence ID" value="CED83067.1"/>
    <property type="molecule type" value="Genomic_DNA"/>
</dbReference>
<proteinExistence type="predicted"/>